<evidence type="ECO:0000313" key="2">
    <source>
        <dbReference type="Proteomes" id="UP001229836"/>
    </source>
</evidence>
<organism evidence="1 2">
    <name type="scientific">Acinetobacter corruptisaponis</name>
    <dbReference type="NCBI Taxonomy" id="3045147"/>
    <lineage>
        <taxon>Bacteria</taxon>
        <taxon>Pseudomonadati</taxon>
        <taxon>Pseudomonadota</taxon>
        <taxon>Gammaproteobacteria</taxon>
        <taxon>Moraxellales</taxon>
        <taxon>Moraxellaceae</taxon>
        <taxon>Acinetobacter</taxon>
    </lineage>
</organism>
<name>A0ABY8S9G0_9GAMM</name>
<proteinExistence type="predicted"/>
<dbReference type="Proteomes" id="UP001229836">
    <property type="component" value="Chromosome"/>
</dbReference>
<dbReference type="EMBL" id="CP125669">
    <property type="protein sequence ID" value="WHP06339.1"/>
    <property type="molecule type" value="Genomic_DNA"/>
</dbReference>
<keyword evidence="2" id="KW-1185">Reference proteome</keyword>
<sequence>MKRAELFQASKDKYDNFEFKKLIQGMSAPEKIYCSSETLYRHTIDNYADTTFHIYYTKRLNGPDLQRLKNDWMQFCPR</sequence>
<gene>
    <name evidence="1" type="ORF">QLH32_02400</name>
</gene>
<dbReference type="RefSeq" id="WP_283267913.1">
    <property type="nucleotide sequence ID" value="NZ_CP125669.1"/>
</dbReference>
<accession>A0ABY8S9G0</accession>
<reference evidence="1 2" key="1">
    <citation type="submission" date="2023-05" db="EMBL/GenBank/DDBJ databases">
        <title>The complete genome of Acinetobacter sp. nov KCTC 92772.</title>
        <authorList>
            <person name="Zhou G."/>
        </authorList>
    </citation>
    <scope>NUCLEOTIDE SEQUENCE [LARGE SCALE GENOMIC DNA]</scope>
    <source>
        <strain evidence="1 2">KCTC 92772</strain>
    </source>
</reference>
<evidence type="ECO:0000313" key="1">
    <source>
        <dbReference type="EMBL" id="WHP06339.1"/>
    </source>
</evidence>
<protein>
    <submittedName>
        <fullName evidence="1">Uncharacterized protein</fullName>
    </submittedName>
</protein>